<organism evidence="1 2">
    <name type="scientific">Arabis nemorensis</name>
    <dbReference type="NCBI Taxonomy" id="586526"/>
    <lineage>
        <taxon>Eukaryota</taxon>
        <taxon>Viridiplantae</taxon>
        <taxon>Streptophyta</taxon>
        <taxon>Embryophyta</taxon>
        <taxon>Tracheophyta</taxon>
        <taxon>Spermatophyta</taxon>
        <taxon>Magnoliopsida</taxon>
        <taxon>eudicotyledons</taxon>
        <taxon>Gunneridae</taxon>
        <taxon>Pentapetalae</taxon>
        <taxon>rosids</taxon>
        <taxon>malvids</taxon>
        <taxon>Brassicales</taxon>
        <taxon>Brassicaceae</taxon>
        <taxon>Arabideae</taxon>
        <taxon>Arabis</taxon>
    </lineage>
</organism>
<protein>
    <submittedName>
        <fullName evidence="1">Uncharacterized protein</fullName>
    </submittedName>
</protein>
<dbReference type="OrthoDB" id="1114078at2759"/>
<name>A0A565CCS2_9BRAS</name>
<accession>A0A565CCS2</accession>
<reference evidence="1" key="1">
    <citation type="submission" date="2019-07" db="EMBL/GenBank/DDBJ databases">
        <authorList>
            <person name="Dittberner H."/>
        </authorList>
    </citation>
    <scope>NUCLEOTIDE SEQUENCE [LARGE SCALE GENOMIC DNA]</scope>
</reference>
<evidence type="ECO:0000313" key="1">
    <source>
        <dbReference type="EMBL" id="VVB11406.1"/>
    </source>
</evidence>
<evidence type="ECO:0000313" key="2">
    <source>
        <dbReference type="Proteomes" id="UP000489600"/>
    </source>
</evidence>
<dbReference type="AlphaFoldDB" id="A0A565CCS2"/>
<gene>
    <name evidence="1" type="ORF">ANE_LOCUS21850</name>
</gene>
<dbReference type="EMBL" id="CABITT030000007">
    <property type="protein sequence ID" value="VVB11406.1"/>
    <property type="molecule type" value="Genomic_DNA"/>
</dbReference>
<proteinExistence type="predicted"/>
<keyword evidence="2" id="KW-1185">Reference proteome</keyword>
<comment type="caution">
    <text evidence="1">The sequence shown here is derived from an EMBL/GenBank/DDBJ whole genome shotgun (WGS) entry which is preliminary data.</text>
</comment>
<dbReference type="Proteomes" id="UP000489600">
    <property type="component" value="Unassembled WGS sequence"/>
</dbReference>
<sequence>MRPRQQRSFSTREFTNLRLSNQCIERSFRLMKSFAPYPPRRMETKDLIALRTNCGIPKEVELILSVAGESLELDKSEFCCSYKIYFKECGLCFSIFEILTHLMCELGVALPQLCPNLIREVIGLQTLAMNYRLPLEVPSLARVCMIRKSFGCKENFNIVIEEEYRVLSDRPSKDQKWKNVFFSVNEFFFRSLTTLVNTDWSSSIAALPKTANTIEVDIFLDFLRLEDMSWPSSTQCRISESATRFRTYGLYDPNCQGYPSRKLRKMLLTYRKQRKTQMLLETATPPGVEPFHCGDFEVTRKSCVANPGKVLGAVPPSAANLVSALPAEVPSCRAAKSSHVRTVTSTALQSLGDRNTDQCSQLAKDGKKKALDIGSRSQMKILLPQLTYLGTSKTGMLTPSGERSHPEDRLLATFNKTVSAYQARLQAASTLTELIKANTIITSLKSKLESSHDVATKNAEALRLSDERLTRAKLLEHKLKDADVTPKAQLVEVEKKSKVLAETHELDLKVITREARKDLAIKFKATLDLVKLHLAGRDARHEPLIKVSETKVNIELLEIIIKGEFKDFQAELDVDKYVNDLVEAEVRVPKLNLSQMELLISNNSLEIATTSELVESTQPFDDSTLMQVHS</sequence>